<dbReference type="Proteomes" id="UP000031656">
    <property type="component" value="Chromosome"/>
</dbReference>
<dbReference type="HOGENOM" id="CLU_1978383_0_0_5"/>
<proteinExistence type="predicted"/>
<evidence type="ECO:0000313" key="2">
    <source>
        <dbReference type="Proteomes" id="UP000031656"/>
    </source>
</evidence>
<accession>A0A067Z1D4</accession>
<dbReference type="EMBL" id="CP004373">
    <property type="protein sequence ID" value="AHK69949.1"/>
    <property type="molecule type" value="Genomic_DNA"/>
</dbReference>
<organism evidence="1 2">
    <name type="scientific">Gluconobacter oxydans DSM 3504</name>
    <dbReference type="NCBI Taxonomy" id="1288313"/>
    <lineage>
        <taxon>Bacteria</taxon>
        <taxon>Pseudomonadati</taxon>
        <taxon>Pseudomonadota</taxon>
        <taxon>Alphaproteobacteria</taxon>
        <taxon>Acetobacterales</taxon>
        <taxon>Acetobacteraceae</taxon>
        <taxon>Gluconobacter</taxon>
    </lineage>
</organism>
<protein>
    <submittedName>
        <fullName evidence="1">Uncharacterized protein</fullName>
    </submittedName>
</protein>
<name>A0A067Z1D4_GLUOY</name>
<sequence length="126" mass="13930">MSAIPALTSVRISLRQIALEAIISAVFRHFSLMAKCHYHFALDFPASSSCFLMDARLSRNGKPATYGKMPILGIGPFCHRLNAASPCCGAMAKRHKCILWHFATTLSPPLPHRLSPFTQVIPPLRE</sequence>
<dbReference type="KEGG" id="goy:GLS_c00120"/>
<dbReference type="AlphaFoldDB" id="A0A067Z1D4"/>
<evidence type="ECO:0000313" key="1">
    <source>
        <dbReference type="EMBL" id="AHK69949.1"/>
    </source>
</evidence>
<reference evidence="1 2" key="1">
    <citation type="journal article" date="2015" name="Appl. Microbiol. Biotechnol.">
        <title>The consequence of an additional NADH dehydrogenase paralog on the growth of Gluconobacter oxydans DSM3504.</title>
        <authorList>
            <person name="Kostner D."/>
            <person name="Luchterhand B."/>
            <person name="Junker A."/>
            <person name="Volland S."/>
            <person name="Daniel R."/>
            <person name="Buchs J."/>
            <person name="Liebl W."/>
            <person name="Ehrenreich A."/>
        </authorList>
    </citation>
    <scope>NUCLEOTIDE SEQUENCE [LARGE SCALE GENOMIC DNA]</scope>
    <source>
        <strain evidence="1">DSM 3504</strain>
    </source>
</reference>
<gene>
    <name evidence="1" type="ORF">GLS_c00120</name>
</gene>